<reference evidence="2 3" key="1">
    <citation type="submission" date="2018-09" db="EMBL/GenBank/DDBJ databases">
        <authorList>
            <person name="Grouzdev D.S."/>
            <person name="Krutkina M.S."/>
        </authorList>
    </citation>
    <scope>NUCLEOTIDE SEQUENCE [LARGE SCALE GENOMIC DNA]</scope>
    <source>
        <strain evidence="2 3">RmlP001</strain>
    </source>
</reference>
<gene>
    <name evidence="2" type="ORF">D3272_05255</name>
</gene>
<organism evidence="2 3">
    <name type="scientific">Lichenibacterium ramalinae</name>
    <dbReference type="NCBI Taxonomy" id="2316527"/>
    <lineage>
        <taxon>Bacteria</taxon>
        <taxon>Pseudomonadati</taxon>
        <taxon>Pseudomonadota</taxon>
        <taxon>Alphaproteobacteria</taxon>
        <taxon>Hyphomicrobiales</taxon>
        <taxon>Lichenihabitantaceae</taxon>
        <taxon>Lichenibacterium</taxon>
    </lineage>
</organism>
<dbReference type="RefSeq" id="WP_129218089.1">
    <property type="nucleotide sequence ID" value="NZ_QYBC01000003.1"/>
</dbReference>
<dbReference type="Pfam" id="PF13561">
    <property type="entry name" value="adh_short_C2"/>
    <property type="match status" value="1"/>
</dbReference>
<comment type="similarity">
    <text evidence="1">Belongs to the short-chain dehydrogenases/reductases (SDR) family.</text>
</comment>
<evidence type="ECO:0000256" key="1">
    <source>
        <dbReference type="ARBA" id="ARBA00006484"/>
    </source>
</evidence>
<dbReference type="InterPro" id="IPR002347">
    <property type="entry name" value="SDR_fam"/>
</dbReference>
<dbReference type="FunFam" id="3.40.50.720:FF:000084">
    <property type="entry name" value="Short-chain dehydrogenase reductase"/>
    <property type="match status" value="1"/>
</dbReference>
<reference evidence="2 3" key="2">
    <citation type="submission" date="2019-02" db="EMBL/GenBank/DDBJ databases">
        <title>'Lichenibacterium ramalinii' gen. nov. sp. nov., 'Lichenibacterium minor' gen. nov. sp. nov.</title>
        <authorList>
            <person name="Pankratov T."/>
        </authorList>
    </citation>
    <scope>NUCLEOTIDE SEQUENCE [LARGE SCALE GENOMIC DNA]</scope>
    <source>
        <strain evidence="2 3">RmlP001</strain>
    </source>
</reference>
<accession>A0A4Q2RFC1</accession>
<evidence type="ECO:0000313" key="2">
    <source>
        <dbReference type="EMBL" id="RYB06735.1"/>
    </source>
</evidence>
<dbReference type="PRINTS" id="PR00081">
    <property type="entry name" value="GDHRDH"/>
</dbReference>
<name>A0A4Q2RFC1_9HYPH</name>
<proteinExistence type="inferred from homology"/>
<keyword evidence="3" id="KW-1185">Reference proteome</keyword>
<dbReference type="SUPFAM" id="SSF51735">
    <property type="entry name" value="NAD(P)-binding Rossmann-fold domains"/>
    <property type="match status" value="1"/>
</dbReference>
<dbReference type="Proteomes" id="UP000289411">
    <property type="component" value="Unassembled WGS sequence"/>
</dbReference>
<dbReference type="AlphaFoldDB" id="A0A4Q2RFC1"/>
<evidence type="ECO:0000313" key="3">
    <source>
        <dbReference type="Proteomes" id="UP000289411"/>
    </source>
</evidence>
<dbReference type="InterPro" id="IPR020904">
    <property type="entry name" value="Sc_DH/Rdtase_CS"/>
</dbReference>
<dbReference type="GO" id="GO:0016616">
    <property type="term" value="F:oxidoreductase activity, acting on the CH-OH group of donors, NAD or NADP as acceptor"/>
    <property type="evidence" value="ECO:0007669"/>
    <property type="project" value="TreeGrafter"/>
</dbReference>
<dbReference type="PANTHER" id="PTHR42760">
    <property type="entry name" value="SHORT-CHAIN DEHYDROGENASES/REDUCTASES FAMILY MEMBER"/>
    <property type="match status" value="1"/>
</dbReference>
<dbReference type="EMBL" id="QYBC01000003">
    <property type="protein sequence ID" value="RYB06735.1"/>
    <property type="molecule type" value="Genomic_DNA"/>
</dbReference>
<protein>
    <submittedName>
        <fullName evidence="2">SDR family oxidoreductase</fullName>
    </submittedName>
</protein>
<dbReference type="PRINTS" id="PR00080">
    <property type="entry name" value="SDRFAMILY"/>
</dbReference>
<dbReference type="Gene3D" id="3.40.50.720">
    <property type="entry name" value="NAD(P)-binding Rossmann-like Domain"/>
    <property type="match status" value="1"/>
</dbReference>
<dbReference type="OrthoDB" id="517007at2"/>
<sequence>MTQLNGQVVLITGAGGGIGEALVAAFRAAGALVVACDRTLDHMASLTADHRAAFDLTDPGACREALAGIEGAVGLPDVVVSNAGYSEADTFDSVTDAVWARELDVNLTGSRNVTAPLLSPMRARGSGSFVFIASVNGLAHFGNPAYSAAKAGLIAYARALATEGGRSGIRSNAICPGTVRTPAWARRIARSPGILDRIGRLYPLGRIVEPAEVAEAAVFLAGPAASAITGVALPVDAGLMAGNLPFIDEIR</sequence>
<comment type="caution">
    <text evidence="2">The sequence shown here is derived from an EMBL/GenBank/DDBJ whole genome shotgun (WGS) entry which is preliminary data.</text>
</comment>
<dbReference type="PANTHER" id="PTHR42760:SF135">
    <property type="entry name" value="BLL7886 PROTEIN"/>
    <property type="match status" value="1"/>
</dbReference>
<dbReference type="PROSITE" id="PS00061">
    <property type="entry name" value="ADH_SHORT"/>
    <property type="match status" value="1"/>
</dbReference>
<dbReference type="InterPro" id="IPR036291">
    <property type="entry name" value="NAD(P)-bd_dom_sf"/>
</dbReference>
<dbReference type="GO" id="GO:0030497">
    <property type="term" value="P:fatty acid elongation"/>
    <property type="evidence" value="ECO:0007669"/>
    <property type="project" value="TreeGrafter"/>
</dbReference>